<evidence type="ECO:0000313" key="2">
    <source>
        <dbReference type="Proteomes" id="UP000008311"/>
    </source>
</evidence>
<evidence type="ECO:0000313" key="1">
    <source>
        <dbReference type="EMBL" id="EEF33255.1"/>
    </source>
</evidence>
<dbReference type="EMBL" id="EQ974120">
    <property type="protein sequence ID" value="EEF33255.1"/>
    <property type="molecule type" value="Genomic_DNA"/>
</dbReference>
<dbReference type="InParanoid" id="B9ST23"/>
<reference evidence="2" key="1">
    <citation type="journal article" date="2010" name="Nat. Biotechnol.">
        <title>Draft genome sequence of the oilseed species Ricinus communis.</title>
        <authorList>
            <person name="Chan A.P."/>
            <person name="Crabtree J."/>
            <person name="Zhao Q."/>
            <person name="Lorenzi H."/>
            <person name="Orvis J."/>
            <person name="Puiu D."/>
            <person name="Melake-Berhan A."/>
            <person name="Jones K.M."/>
            <person name="Redman J."/>
            <person name="Chen G."/>
            <person name="Cahoon E.B."/>
            <person name="Gedil M."/>
            <person name="Stanke M."/>
            <person name="Haas B.J."/>
            <person name="Wortman J.R."/>
            <person name="Fraser-Liggett C.M."/>
            <person name="Ravel J."/>
            <person name="Rabinowicz P.D."/>
        </authorList>
    </citation>
    <scope>NUCLEOTIDE SEQUENCE [LARGE SCALE GENOMIC DNA]</scope>
    <source>
        <strain evidence="2">cv. Hale</strain>
    </source>
</reference>
<dbReference type="Proteomes" id="UP000008311">
    <property type="component" value="Unassembled WGS sequence"/>
</dbReference>
<accession>B9ST23</accession>
<dbReference type="AlphaFoldDB" id="B9ST23"/>
<gene>
    <name evidence="1" type="ORF">RCOM_0353690</name>
</gene>
<organism evidence="1 2">
    <name type="scientific">Ricinus communis</name>
    <name type="common">Castor bean</name>
    <dbReference type="NCBI Taxonomy" id="3988"/>
    <lineage>
        <taxon>Eukaryota</taxon>
        <taxon>Viridiplantae</taxon>
        <taxon>Streptophyta</taxon>
        <taxon>Embryophyta</taxon>
        <taxon>Tracheophyta</taxon>
        <taxon>Spermatophyta</taxon>
        <taxon>Magnoliopsida</taxon>
        <taxon>eudicotyledons</taxon>
        <taxon>Gunneridae</taxon>
        <taxon>Pentapetalae</taxon>
        <taxon>rosids</taxon>
        <taxon>fabids</taxon>
        <taxon>Malpighiales</taxon>
        <taxon>Euphorbiaceae</taxon>
        <taxon>Acalyphoideae</taxon>
        <taxon>Acalypheae</taxon>
        <taxon>Ricinus</taxon>
    </lineage>
</organism>
<protein>
    <submittedName>
        <fullName evidence="1">Uncharacterized protein</fullName>
    </submittedName>
</protein>
<sequence>MPVSSRMQWAFVHGFMHEYRELKNRGADPSIGWQANVDKWNREGLNPPFVTPGMDR</sequence>
<proteinExistence type="predicted"/>
<keyword evidence="2" id="KW-1185">Reference proteome</keyword>
<dbReference type="STRING" id="3988.B9ST23"/>
<name>B9ST23_RICCO</name>